<accession>A0ABV5YY62</accession>
<proteinExistence type="predicted"/>
<organism evidence="1 2">
    <name type="scientific">Actinoallomurus acaciae</name>
    <dbReference type="NCBI Taxonomy" id="502577"/>
    <lineage>
        <taxon>Bacteria</taxon>
        <taxon>Bacillati</taxon>
        <taxon>Actinomycetota</taxon>
        <taxon>Actinomycetes</taxon>
        <taxon>Streptosporangiales</taxon>
        <taxon>Thermomonosporaceae</taxon>
        <taxon>Actinoallomurus</taxon>
    </lineage>
</organism>
<comment type="caution">
    <text evidence="1">The sequence shown here is derived from an EMBL/GenBank/DDBJ whole genome shotgun (WGS) entry which is preliminary data.</text>
</comment>
<keyword evidence="2" id="KW-1185">Reference proteome</keyword>
<evidence type="ECO:0000313" key="2">
    <source>
        <dbReference type="Proteomes" id="UP001589627"/>
    </source>
</evidence>
<dbReference type="EMBL" id="JBHLZP010000894">
    <property type="protein sequence ID" value="MFB9840026.1"/>
    <property type="molecule type" value="Genomic_DNA"/>
</dbReference>
<feature type="non-terminal residue" evidence="1">
    <location>
        <position position="1"/>
    </location>
</feature>
<sequence>RRIYARGAEGLRRLGMRAPCLLSGSRAVPVAFYLGCRTGATGGILRSTTPARLVAAAHREAAGILARGTSPPAYALSWTRHPLPGLGRHWSVYLPPWYRPS</sequence>
<evidence type="ECO:0000313" key="1">
    <source>
        <dbReference type="EMBL" id="MFB9840026.1"/>
    </source>
</evidence>
<gene>
    <name evidence="1" type="ORF">ACFFNX_48550</name>
</gene>
<dbReference type="Proteomes" id="UP001589627">
    <property type="component" value="Unassembled WGS sequence"/>
</dbReference>
<protein>
    <submittedName>
        <fullName evidence="1">Uncharacterized protein</fullName>
    </submittedName>
</protein>
<name>A0ABV5YY62_9ACTN</name>
<reference evidence="1 2" key="1">
    <citation type="submission" date="2024-09" db="EMBL/GenBank/DDBJ databases">
        <authorList>
            <person name="Sun Q."/>
            <person name="Mori K."/>
        </authorList>
    </citation>
    <scope>NUCLEOTIDE SEQUENCE [LARGE SCALE GENOMIC DNA]</scope>
    <source>
        <strain evidence="1 2">TBRC 0563</strain>
    </source>
</reference>